<protein>
    <submittedName>
        <fullName evidence="1">Endonuclease</fullName>
    </submittedName>
</protein>
<dbReference type="EMBL" id="JAZGJU010000147">
    <property type="protein sequence ID" value="MEE6130500.1"/>
    <property type="molecule type" value="Genomic_DNA"/>
</dbReference>
<comment type="caution">
    <text evidence="1">The sequence shown here is derived from an EMBL/GenBank/DDBJ whole genome shotgun (WGS) entry which is preliminary data.</text>
</comment>
<keyword evidence="1" id="KW-0255">Endonuclease</keyword>
<dbReference type="GO" id="GO:0004519">
    <property type="term" value="F:endonuclease activity"/>
    <property type="evidence" value="ECO:0007669"/>
    <property type="project" value="UniProtKB-KW"/>
</dbReference>
<name>A0ABU7R770_9FLAO</name>
<evidence type="ECO:0000313" key="2">
    <source>
        <dbReference type="Proteomes" id="UP001350005"/>
    </source>
</evidence>
<keyword evidence="1" id="KW-0378">Hydrolase</keyword>
<sequence length="214" mass="25039">NDEQGLKIIEATKELLIKMKSKSFLNNDFEEQELKNFINENIDSTILNGFNFEEYEKVLVSDAILYNLDLFHNQEKSKAILPATEKQPEEYAQIISSELNEFLEGQNVFANATVYNLKGLKSSPLMMIKISHEKTKKEISISNENIGDELMRVDQYLWEQKAKNIYFRKKLNYKRGDDIYIIRPNQRRFWSQSMAFEDASELILEILNGVHDEA</sequence>
<gene>
    <name evidence="1" type="ORF">V2E39_24130</name>
</gene>
<proteinExistence type="predicted"/>
<organism evidence="1 2">
    <name type="scientific">Chryseobacterium arthrosphaerae</name>
    <dbReference type="NCBI Taxonomy" id="651561"/>
    <lineage>
        <taxon>Bacteria</taxon>
        <taxon>Pseudomonadati</taxon>
        <taxon>Bacteroidota</taxon>
        <taxon>Flavobacteriia</taxon>
        <taxon>Flavobacteriales</taxon>
        <taxon>Weeksellaceae</taxon>
        <taxon>Chryseobacterium group</taxon>
        <taxon>Chryseobacterium</taxon>
    </lineage>
</organism>
<feature type="non-terminal residue" evidence="1">
    <location>
        <position position="1"/>
    </location>
</feature>
<keyword evidence="2" id="KW-1185">Reference proteome</keyword>
<evidence type="ECO:0000313" key="1">
    <source>
        <dbReference type="EMBL" id="MEE6130500.1"/>
    </source>
</evidence>
<dbReference type="Proteomes" id="UP001350005">
    <property type="component" value="Unassembled WGS sequence"/>
</dbReference>
<accession>A0ABU7R770</accession>
<keyword evidence="1" id="KW-0540">Nuclease</keyword>
<reference evidence="1 2" key="1">
    <citation type="submission" date="2024-01" db="EMBL/GenBank/DDBJ databases">
        <title>Whole genome of Chryseobacterium arthrosphaerae NNCa 2741.</title>
        <authorList>
            <person name="Boriskina E.V."/>
            <person name="Gordinskaya N.A."/>
            <person name="Kropotov V.S."/>
            <person name="Alekseeva A.E."/>
            <person name="Makhova M.A."/>
            <person name="Kryazhev D.V."/>
            <person name="Shkurkina I.S."/>
        </authorList>
    </citation>
    <scope>NUCLEOTIDE SEQUENCE [LARGE SCALE GENOMIC DNA]</scope>
    <source>
        <strain evidence="1 2">NNCa 2741</strain>
    </source>
</reference>